<dbReference type="EMBL" id="OW152816">
    <property type="protein sequence ID" value="CAH2065740.1"/>
    <property type="molecule type" value="Genomic_DNA"/>
</dbReference>
<evidence type="ECO:0000313" key="13">
    <source>
        <dbReference type="Proteomes" id="UP000837857"/>
    </source>
</evidence>
<feature type="domain" description="COG4 transport protein middle alpha-helical bundle" evidence="11">
    <location>
        <begin position="160"/>
        <end position="475"/>
    </location>
</feature>
<reference evidence="12" key="1">
    <citation type="submission" date="2022-03" db="EMBL/GenBank/DDBJ databases">
        <authorList>
            <person name="Martin H S."/>
        </authorList>
    </citation>
    <scope>NUCLEOTIDE SEQUENCE</scope>
</reference>
<feature type="compositionally biased region" description="Pro residues" evidence="10">
    <location>
        <begin position="478"/>
        <end position="490"/>
    </location>
</feature>
<feature type="coiled-coil region" evidence="9">
    <location>
        <begin position="15"/>
        <end position="42"/>
    </location>
</feature>
<evidence type="ECO:0000256" key="8">
    <source>
        <dbReference type="ARBA" id="ARBA00031340"/>
    </source>
</evidence>
<keyword evidence="6" id="KW-0333">Golgi apparatus</keyword>
<gene>
    <name evidence="12" type="ORF">IPOD504_LOCUS13113</name>
</gene>
<dbReference type="SMART" id="SM00762">
    <property type="entry name" value="Cog4"/>
    <property type="match status" value="1"/>
</dbReference>
<dbReference type="InterPro" id="IPR013167">
    <property type="entry name" value="COG4_M"/>
</dbReference>
<organism evidence="12 13">
    <name type="scientific">Iphiclides podalirius</name>
    <name type="common">scarce swallowtail</name>
    <dbReference type="NCBI Taxonomy" id="110791"/>
    <lineage>
        <taxon>Eukaryota</taxon>
        <taxon>Metazoa</taxon>
        <taxon>Ecdysozoa</taxon>
        <taxon>Arthropoda</taxon>
        <taxon>Hexapoda</taxon>
        <taxon>Insecta</taxon>
        <taxon>Pterygota</taxon>
        <taxon>Neoptera</taxon>
        <taxon>Endopterygota</taxon>
        <taxon>Lepidoptera</taxon>
        <taxon>Glossata</taxon>
        <taxon>Ditrysia</taxon>
        <taxon>Papilionoidea</taxon>
        <taxon>Papilionidae</taxon>
        <taxon>Papilioninae</taxon>
        <taxon>Iphiclides</taxon>
    </lineage>
</organism>
<proteinExistence type="inferred from homology"/>
<keyword evidence="5" id="KW-0653">Protein transport</keyword>
<evidence type="ECO:0000256" key="3">
    <source>
        <dbReference type="ARBA" id="ARBA00020975"/>
    </source>
</evidence>
<dbReference type="Gene3D" id="1.20.58.1970">
    <property type="match status" value="1"/>
</dbReference>
<keyword evidence="13" id="KW-1185">Reference proteome</keyword>
<evidence type="ECO:0000259" key="11">
    <source>
        <dbReference type="SMART" id="SM00762"/>
    </source>
</evidence>
<evidence type="ECO:0000256" key="7">
    <source>
        <dbReference type="ARBA" id="ARBA00023136"/>
    </source>
</evidence>
<evidence type="ECO:0000256" key="1">
    <source>
        <dbReference type="ARBA" id="ARBA00004395"/>
    </source>
</evidence>
<dbReference type="Pfam" id="PF20663">
    <property type="entry name" value="COG4_N"/>
    <property type="match status" value="1"/>
</dbReference>
<evidence type="ECO:0000256" key="5">
    <source>
        <dbReference type="ARBA" id="ARBA00022927"/>
    </source>
</evidence>
<evidence type="ECO:0000256" key="10">
    <source>
        <dbReference type="SAM" id="MobiDB-lite"/>
    </source>
</evidence>
<dbReference type="PANTHER" id="PTHR24016">
    <property type="entry name" value="CONSERVED OLIGOMERIC GOLGI COMPLEX SUBUNIT 4"/>
    <property type="match status" value="1"/>
</dbReference>
<evidence type="ECO:0000256" key="2">
    <source>
        <dbReference type="ARBA" id="ARBA00009215"/>
    </source>
</evidence>
<accession>A0ABN8IS89</accession>
<evidence type="ECO:0000256" key="4">
    <source>
        <dbReference type="ARBA" id="ARBA00022448"/>
    </source>
</evidence>
<evidence type="ECO:0000313" key="12">
    <source>
        <dbReference type="EMBL" id="CAH2065740.1"/>
    </source>
</evidence>
<dbReference type="PANTHER" id="PTHR24016:SF0">
    <property type="entry name" value="CONSERVED OLIGOMERIC GOLGI COMPLEX SUBUNIT 4"/>
    <property type="match status" value="1"/>
</dbReference>
<name>A0ABN8IS89_9NEOP</name>
<dbReference type="InterPro" id="IPR048682">
    <property type="entry name" value="COG4"/>
</dbReference>
<keyword evidence="9" id="KW-0175">Coiled coil</keyword>
<feature type="non-terminal residue" evidence="12">
    <location>
        <position position="1"/>
    </location>
</feature>
<comment type="subcellular location">
    <subcellularLocation>
        <location evidence="1">Golgi apparatus membrane</location>
        <topology evidence="1">Peripheral membrane protein</topology>
    </subcellularLocation>
</comment>
<evidence type="ECO:0000256" key="6">
    <source>
        <dbReference type="ARBA" id="ARBA00023034"/>
    </source>
</evidence>
<dbReference type="Proteomes" id="UP000837857">
    <property type="component" value="Chromosome 4"/>
</dbReference>
<evidence type="ECO:0000256" key="9">
    <source>
        <dbReference type="SAM" id="Coils"/>
    </source>
</evidence>
<comment type="similarity">
    <text evidence="2">Belongs to the COG4 family.</text>
</comment>
<keyword evidence="7" id="KW-0472">Membrane</keyword>
<dbReference type="Pfam" id="PF08318">
    <property type="entry name" value="COG4_m"/>
    <property type="match status" value="1"/>
</dbReference>
<sequence>MSLSLLLEKYDVSTEEGLQKALKEIEKEESEVDNALASALSRSCTLEGKLRTTSQAYTKLGEVKRDAEEAANMVEKTALLAQDVSAKVRQLDLARSRVAECQRRVHDLIDLQLCSAGVEAAIKAHDYETGARHVARFLSMEPGSVAAARARGAADPRDHMARAARTLSDHLVRKFEEAARKEDDVAVERLFKLFPQIGRAEEGVDLLAQYLTTQMESKIRKASGVEEAAGAGAGAGAPLADALTRVLEAGAAAVQRARALLAQAQPHAHAQPQSCAQPAAHAHNLLPRALRHLQPAVCDGARRVWTRLERSRRPLPPAAAAGAPPPAGASPLAVEPPLADLALAHSRLHLYFTFLRRNIESDTATLPEAERTACIAEVEKIIAESDLMRTAQDILSHYLELERYFLEESVNKALRLSNAQTDGPSSFVDDVFFLARKVIRRSISAGSVDGACAVLNEAAAVLERAAAGWLRRRLASPPPEPLPLPPPAPAPAHAAAAAAPAAPDLDAQRALYLEHLNTAESGAEWSERLAAEAVALCEPLCSAGAELAKLRSCAAGLGGAAAAFRHARHLALAALGAALQPRLDAWAARLAEPLPPDDEAEEDASALPAALDALSEAARARIPNAADELLAKVVAEITARAERAVLRHHYDRVRFGANGRLRPGKYPEVLPKYYTSPGKYFAEGRRAFRLLSAVAGARSIESWCSFCYRVIVLRTQAQEGALGVERRARRLAAWAGGGAAGARDKCARLTQLAALLALERPHHAPDALRPQARLAPALLRDVLARRTDFKMEEIKRLKL</sequence>
<feature type="region of interest" description="Disordered" evidence="10">
    <location>
        <begin position="478"/>
        <end position="499"/>
    </location>
</feature>
<dbReference type="InterPro" id="IPR048680">
    <property type="entry name" value="COG4_N"/>
</dbReference>
<protein>
    <recommendedName>
        <fullName evidence="3">Conserved oligomeric Golgi complex subunit 4</fullName>
    </recommendedName>
    <alternativeName>
        <fullName evidence="8">Component of oligomeric Golgi complex 4</fullName>
    </alternativeName>
</protein>
<keyword evidence="4" id="KW-0813">Transport</keyword>